<keyword evidence="4 5" id="KW-0720">Serine protease</keyword>
<keyword evidence="2 5" id="KW-0645">Protease</keyword>
<dbReference type="SUPFAM" id="SSF50156">
    <property type="entry name" value="PDZ domain-like"/>
    <property type="match status" value="1"/>
</dbReference>
<name>A0ABM7U513_9CHRO</name>
<evidence type="ECO:0000259" key="6">
    <source>
        <dbReference type="PROSITE" id="PS50106"/>
    </source>
</evidence>
<gene>
    <name evidence="7" type="ORF">CPARK_000055500</name>
</gene>
<reference evidence="7 8" key="1">
    <citation type="submission" date="2021-08" db="EMBL/GenBank/DDBJ databases">
        <title>Endosymbiont genome of Braarudosphaera bigelowii.</title>
        <authorList>
            <person name="Suzuki S."/>
            <person name="Ishida K."/>
        </authorList>
    </citation>
    <scope>NUCLEOTIDE SEQUENCE [LARGE SCALE GENOMIC DNA]</scope>
    <source>
        <strain evidence="7">CPSB-1</strain>
    </source>
</reference>
<evidence type="ECO:0000256" key="5">
    <source>
        <dbReference type="RuleBase" id="RU004404"/>
    </source>
</evidence>
<dbReference type="InterPro" id="IPR004447">
    <property type="entry name" value="Peptidase_S41A"/>
</dbReference>
<dbReference type="PANTHER" id="PTHR32060:SF30">
    <property type="entry name" value="CARBOXY-TERMINAL PROCESSING PROTEASE CTPA"/>
    <property type="match status" value="1"/>
</dbReference>
<dbReference type="Pfam" id="PF03572">
    <property type="entry name" value="Peptidase_S41"/>
    <property type="match status" value="1"/>
</dbReference>
<evidence type="ECO:0000313" key="7">
    <source>
        <dbReference type="EMBL" id="BDA39715.1"/>
    </source>
</evidence>
<feature type="domain" description="PDZ" evidence="6">
    <location>
        <begin position="100"/>
        <end position="170"/>
    </location>
</feature>
<dbReference type="RefSeq" id="WP_229637646.1">
    <property type="nucleotide sequence ID" value="NZ_AP024987.1"/>
</dbReference>
<dbReference type="PROSITE" id="PS50106">
    <property type="entry name" value="PDZ"/>
    <property type="match status" value="1"/>
</dbReference>
<dbReference type="Gene3D" id="2.30.42.10">
    <property type="match status" value="1"/>
</dbReference>
<dbReference type="InterPro" id="IPR041489">
    <property type="entry name" value="PDZ_6"/>
</dbReference>
<dbReference type="InterPro" id="IPR029045">
    <property type="entry name" value="ClpP/crotonase-like_dom_sf"/>
</dbReference>
<dbReference type="Gene3D" id="3.90.226.10">
    <property type="entry name" value="2-enoyl-CoA Hydratase, Chain A, domain 1"/>
    <property type="match status" value="1"/>
</dbReference>
<evidence type="ECO:0000256" key="2">
    <source>
        <dbReference type="ARBA" id="ARBA00022670"/>
    </source>
</evidence>
<accession>A0ABM7U513</accession>
<dbReference type="Proteomes" id="UP001319803">
    <property type="component" value="Chromosome"/>
</dbReference>
<comment type="similarity">
    <text evidence="1 5">Belongs to the peptidase S41A family.</text>
</comment>
<evidence type="ECO:0000313" key="8">
    <source>
        <dbReference type="Proteomes" id="UP001319803"/>
    </source>
</evidence>
<dbReference type="Pfam" id="PF17820">
    <property type="entry name" value="PDZ_6"/>
    <property type="match status" value="1"/>
</dbReference>
<dbReference type="NCBIfam" id="TIGR00225">
    <property type="entry name" value="prc"/>
    <property type="match status" value="1"/>
</dbReference>
<evidence type="ECO:0000256" key="1">
    <source>
        <dbReference type="ARBA" id="ARBA00009179"/>
    </source>
</evidence>
<keyword evidence="3 5" id="KW-0378">Hydrolase</keyword>
<protein>
    <recommendedName>
        <fullName evidence="6">PDZ domain-containing protein</fullName>
    </recommendedName>
</protein>
<dbReference type="InterPro" id="IPR036034">
    <property type="entry name" value="PDZ_sf"/>
</dbReference>
<dbReference type="PANTHER" id="PTHR32060">
    <property type="entry name" value="TAIL-SPECIFIC PROTEASE"/>
    <property type="match status" value="1"/>
</dbReference>
<dbReference type="CDD" id="cd07560">
    <property type="entry name" value="Peptidase_S41_CPP"/>
    <property type="match status" value="1"/>
</dbReference>
<evidence type="ECO:0000256" key="3">
    <source>
        <dbReference type="ARBA" id="ARBA00022801"/>
    </source>
</evidence>
<dbReference type="SUPFAM" id="SSF52096">
    <property type="entry name" value="ClpP/crotonase"/>
    <property type="match status" value="1"/>
</dbReference>
<evidence type="ECO:0000256" key="4">
    <source>
        <dbReference type="ARBA" id="ARBA00022825"/>
    </source>
</evidence>
<proteinExistence type="inferred from homology"/>
<dbReference type="CDD" id="cd06782">
    <property type="entry name" value="cpPDZ_CPP-like"/>
    <property type="match status" value="1"/>
</dbReference>
<organism evidence="7 8">
    <name type="scientific">cyanobacterium endosymbiont of Braarudosphaera bigelowii</name>
    <dbReference type="NCBI Taxonomy" id="1285375"/>
    <lineage>
        <taxon>Bacteria</taxon>
        <taxon>Bacillati</taxon>
        <taxon>Cyanobacteriota</taxon>
        <taxon>Cyanophyceae</taxon>
        <taxon>Oscillatoriophycideae</taxon>
        <taxon>Chroococcales</taxon>
        <taxon>Aphanothecaceae</taxon>
        <taxon>Candidatus Atelocyanobacterium</taxon>
        <taxon>Candidatus Atelocyanobacterium thalassae</taxon>
    </lineage>
</organism>
<dbReference type="SMART" id="SM00228">
    <property type="entry name" value="PDZ"/>
    <property type="match status" value="1"/>
</dbReference>
<sequence>MKGNFSKFIFFFVTLILYSYFILTADAYALTKNQKLLLESWDLLNTSYLDDTFNHQNWHLVRQDLLKYSLKTREDTYKAIDEMLITLDEPFTRLLRPEQYHNLQIETSGELLGVGLRIQVNSKTGDLEVVSSLKNSPAYFAGIRSHDLVLEIDGISTNSLTLDQAAEKMRGPIGTEITLTIFSSQDKKIYQNKIIRKHISLSPLIVNIEKTLPNLFIGYIRLDKFSANAAEEMKKAIEKLRKEGAKSYILDLRDNPGGLLQGGIDIARLWMNKGTIVYTINRQGIQDSFSSFGTPLTNAPLVLLVNKGTASSSEILAGALQDSKRAILLGERTFGKGLIQSLFELSDNSSLAITVARYETPNHRNIHKLGIQPDRFISEGPLTYDEIATVKDIQYQEAIKFLKEKNRLLEDG</sequence>
<dbReference type="InterPro" id="IPR005151">
    <property type="entry name" value="Tail-specific_protease"/>
</dbReference>
<dbReference type="InterPro" id="IPR001478">
    <property type="entry name" value="PDZ"/>
</dbReference>
<dbReference type="EMBL" id="AP024987">
    <property type="protein sequence ID" value="BDA39715.1"/>
    <property type="molecule type" value="Genomic_DNA"/>
</dbReference>
<dbReference type="SMART" id="SM00245">
    <property type="entry name" value="TSPc"/>
    <property type="match status" value="1"/>
</dbReference>
<dbReference type="Gene3D" id="3.30.750.44">
    <property type="match status" value="1"/>
</dbReference>
<keyword evidence="8" id="KW-1185">Reference proteome</keyword>